<organism evidence="2 3">
    <name type="scientific">Ureibacillus acetophenoni</name>
    <dbReference type="NCBI Taxonomy" id="614649"/>
    <lineage>
        <taxon>Bacteria</taxon>
        <taxon>Bacillati</taxon>
        <taxon>Bacillota</taxon>
        <taxon>Bacilli</taxon>
        <taxon>Bacillales</taxon>
        <taxon>Caryophanaceae</taxon>
        <taxon>Ureibacillus</taxon>
    </lineage>
</organism>
<dbReference type="EMBL" id="OBQC01000001">
    <property type="protein sequence ID" value="SOC35145.1"/>
    <property type="molecule type" value="Genomic_DNA"/>
</dbReference>
<dbReference type="AlphaFoldDB" id="A0A285TZR0"/>
<dbReference type="InterPro" id="IPR036291">
    <property type="entry name" value="NAD(P)-bd_dom_sf"/>
</dbReference>
<dbReference type="Pfam" id="PF07993">
    <property type="entry name" value="NAD_binding_4"/>
    <property type="match status" value="1"/>
</dbReference>
<dbReference type="GO" id="GO:0080019">
    <property type="term" value="F:alcohol-forming very long-chain fatty acyl-CoA reductase activity"/>
    <property type="evidence" value="ECO:0007669"/>
    <property type="project" value="InterPro"/>
</dbReference>
<keyword evidence="3" id="KW-1185">Reference proteome</keyword>
<dbReference type="Gene3D" id="3.40.50.720">
    <property type="entry name" value="NAD(P)-binding Rossmann-like Domain"/>
    <property type="match status" value="1"/>
</dbReference>
<dbReference type="GO" id="GO:0035336">
    <property type="term" value="P:long-chain fatty-acyl-CoA metabolic process"/>
    <property type="evidence" value="ECO:0007669"/>
    <property type="project" value="TreeGrafter"/>
</dbReference>
<dbReference type="InterPro" id="IPR013120">
    <property type="entry name" value="FAR_NAD-bd"/>
</dbReference>
<feature type="domain" description="Thioester reductase (TE)" evidence="1">
    <location>
        <begin position="7"/>
        <end position="239"/>
    </location>
</feature>
<dbReference type="CDD" id="cd05263">
    <property type="entry name" value="MupV_like_SDR_e"/>
    <property type="match status" value="1"/>
</dbReference>
<evidence type="ECO:0000313" key="2">
    <source>
        <dbReference type="EMBL" id="SOC35145.1"/>
    </source>
</evidence>
<evidence type="ECO:0000313" key="3">
    <source>
        <dbReference type="Proteomes" id="UP000219252"/>
    </source>
</evidence>
<name>A0A285TZR0_9BACL</name>
<reference evidence="3" key="1">
    <citation type="submission" date="2017-08" db="EMBL/GenBank/DDBJ databases">
        <authorList>
            <person name="Varghese N."/>
            <person name="Submissions S."/>
        </authorList>
    </citation>
    <scope>NUCLEOTIDE SEQUENCE [LARGE SCALE GENOMIC DNA]</scope>
    <source>
        <strain evidence="3">JC23</strain>
    </source>
</reference>
<dbReference type="PANTHER" id="PTHR11011">
    <property type="entry name" value="MALE STERILITY PROTEIN 2-RELATED"/>
    <property type="match status" value="1"/>
</dbReference>
<dbReference type="OrthoDB" id="9807212at2"/>
<sequence length="362" mass="41755">MGVHLFTGFPGFISSQLVRELFRKNYADHIYTIVLPTEIQKAQDESMKIMDAFPGRKITIVEGDITLPQLGIVQESLSEFQEQIEVVWHLAAIYDLAVPKEIAWKVNVDGTRNVNDFVQKLPNLARYMYFSTAYVAGKREGILLESELIRPKDGFKNYYEETKFEAELIVEDLKTKIPTTIIRPGIVRGNSLTGETKKFDGPYFFLNMIDKIKFMPNIPYVGHSKAFINVVPIDYVIEASAFLSQEPEAVGKTLHLTDPHPHPVLEVYRMMVKLMTNKFPKGRLPLSLTRSCLQIKYVRQKLGVEIETLDYLTWKGHFNCKEAERLLAKGKIKCADFIESMPTMVKYYNKHKHKKEYHIEIK</sequence>
<dbReference type="SUPFAM" id="SSF51735">
    <property type="entry name" value="NAD(P)-binding Rossmann-fold domains"/>
    <property type="match status" value="1"/>
</dbReference>
<dbReference type="Proteomes" id="UP000219252">
    <property type="component" value="Unassembled WGS sequence"/>
</dbReference>
<accession>A0A285TZR0</accession>
<dbReference type="PANTHER" id="PTHR11011:SF45">
    <property type="entry name" value="FATTY ACYL-COA REDUCTASE CG8306-RELATED"/>
    <property type="match status" value="1"/>
</dbReference>
<gene>
    <name evidence="2" type="ORF">SAMN05877842_101278</name>
</gene>
<evidence type="ECO:0000259" key="1">
    <source>
        <dbReference type="Pfam" id="PF07993"/>
    </source>
</evidence>
<dbReference type="RefSeq" id="WP_097147834.1">
    <property type="nucleotide sequence ID" value="NZ_OBQC01000001.1"/>
</dbReference>
<dbReference type="InterPro" id="IPR026055">
    <property type="entry name" value="FAR"/>
</dbReference>
<proteinExistence type="predicted"/>
<protein>
    <submittedName>
        <fullName evidence="2">Thioester reductase-like protein</fullName>
    </submittedName>
</protein>
<dbReference type="GO" id="GO:0010345">
    <property type="term" value="P:suberin biosynthetic process"/>
    <property type="evidence" value="ECO:0007669"/>
    <property type="project" value="TreeGrafter"/>
</dbReference>